<gene>
    <name evidence="2" type="ORF">M569_17735</name>
</gene>
<evidence type="ECO:0000313" key="2">
    <source>
        <dbReference type="EMBL" id="EPS57090.1"/>
    </source>
</evidence>
<protein>
    <submittedName>
        <fullName evidence="2">Uncharacterized protein</fullName>
    </submittedName>
</protein>
<keyword evidence="3" id="KW-1185">Reference proteome</keyword>
<dbReference type="AlphaFoldDB" id="S8BR33"/>
<dbReference type="EMBL" id="AUSU01010690">
    <property type="protein sequence ID" value="EPS57090.1"/>
    <property type="molecule type" value="Genomic_DNA"/>
</dbReference>
<feature type="region of interest" description="Disordered" evidence="1">
    <location>
        <begin position="196"/>
        <end position="218"/>
    </location>
</feature>
<name>S8BR33_9LAMI</name>
<dbReference type="Proteomes" id="UP000015453">
    <property type="component" value="Unassembled WGS sequence"/>
</dbReference>
<organism evidence="2 3">
    <name type="scientific">Genlisea aurea</name>
    <dbReference type="NCBI Taxonomy" id="192259"/>
    <lineage>
        <taxon>Eukaryota</taxon>
        <taxon>Viridiplantae</taxon>
        <taxon>Streptophyta</taxon>
        <taxon>Embryophyta</taxon>
        <taxon>Tracheophyta</taxon>
        <taxon>Spermatophyta</taxon>
        <taxon>Magnoliopsida</taxon>
        <taxon>eudicotyledons</taxon>
        <taxon>Gunneridae</taxon>
        <taxon>Pentapetalae</taxon>
        <taxon>asterids</taxon>
        <taxon>lamiids</taxon>
        <taxon>Lamiales</taxon>
        <taxon>Lentibulariaceae</taxon>
        <taxon>Genlisea</taxon>
    </lineage>
</organism>
<accession>S8BR33</accession>
<comment type="caution">
    <text evidence="2">The sequence shown here is derived from an EMBL/GenBank/DDBJ whole genome shotgun (WGS) entry which is preliminary data.</text>
</comment>
<reference evidence="2 3" key="1">
    <citation type="journal article" date="2013" name="BMC Genomics">
        <title>The miniature genome of a carnivorous plant Genlisea aurea contains a low number of genes and short non-coding sequences.</title>
        <authorList>
            <person name="Leushkin E.V."/>
            <person name="Sutormin R.A."/>
            <person name="Nabieva E.R."/>
            <person name="Penin A.A."/>
            <person name="Kondrashov A.S."/>
            <person name="Logacheva M.D."/>
        </authorList>
    </citation>
    <scope>NUCLEOTIDE SEQUENCE [LARGE SCALE GENOMIC DNA]</scope>
</reference>
<proteinExistence type="predicted"/>
<feature type="region of interest" description="Disordered" evidence="1">
    <location>
        <begin position="38"/>
        <end position="58"/>
    </location>
</feature>
<sequence>MACLVCPDVQVGNRDLSRCRGPRLERGVSSQVVATGVQTRPGCNAPGGPRRGSKAPGGLRLRGADRPEAEVRGRAIVAVATGPWDTDWRSPGCRSPKVPPWWSFLVGLRAPRAARDAQRQCGYQWGPCTPWLSPSYLLCNELGVGSGLFLRMFFLLNIRGIPGGAPQWAELHLNVALAGKDALPISAVSPFFPDERGGSSLDARPPAGATGEAPKHRSIHRYVRSPKISPGKKIGQKMPILDATKNPPSPNVLLSCYSHTFSSSEEMSVIEYVGQRFSIPDDLISEIESFEELVVGESEVCGCPFEVPRNHNWWLYKEFIVECIESEFDICPESLAIYCSSHECAEDFRDYARKTKFREELDAINHYEDYVVVLWAVRLLWEPPPDDMWLEV</sequence>
<evidence type="ECO:0000313" key="3">
    <source>
        <dbReference type="Proteomes" id="UP000015453"/>
    </source>
</evidence>
<evidence type="ECO:0000256" key="1">
    <source>
        <dbReference type="SAM" id="MobiDB-lite"/>
    </source>
</evidence>